<proteinExistence type="predicted"/>
<feature type="region of interest" description="Disordered" evidence="1">
    <location>
        <begin position="462"/>
        <end position="497"/>
    </location>
</feature>
<dbReference type="SUPFAM" id="SSF47413">
    <property type="entry name" value="lambda repressor-like DNA-binding domains"/>
    <property type="match status" value="1"/>
</dbReference>
<gene>
    <name evidence="3" type="ORF">KME15_25300</name>
</gene>
<dbReference type="CDD" id="cd00093">
    <property type="entry name" value="HTH_XRE"/>
    <property type="match status" value="1"/>
</dbReference>
<evidence type="ECO:0000259" key="2">
    <source>
        <dbReference type="PROSITE" id="PS50943"/>
    </source>
</evidence>
<evidence type="ECO:0000313" key="3">
    <source>
        <dbReference type="EMBL" id="MBW4661991.1"/>
    </source>
</evidence>
<accession>A0A951QGK9</accession>
<dbReference type="InterPro" id="IPR010982">
    <property type="entry name" value="Lambda_DNA-bd_dom_sf"/>
</dbReference>
<dbReference type="AlphaFoldDB" id="A0A951QGK9"/>
<organism evidence="3 4">
    <name type="scientific">Drouetiella hepatica Uher 2000/2452</name>
    <dbReference type="NCBI Taxonomy" id="904376"/>
    <lineage>
        <taxon>Bacteria</taxon>
        <taxon>Bacillati</taxon>
        <taxon>Cyanobacteriota</taxon>
        <taxon>Cyanophyceae</taxon>
        <taxon>Oculatellales</taxon>
        <taxon>Oculatellaceae</taxon>
        <taxon>Drouetiella</taxon>
    </lineage>
</organism>
<name>A0A951QGK9_9CYAN</name>
<evidence type="ECO:0000256" key="1">
    <source>
        <dbReference type="SAM" id="MobiDB-lite"/>
    </source>
</evidence>
<protein>
    <submittedName>
        <fullName evidence="3">Helix-turn-helix domain-containing protein</fullName>
    </submittedName>
</protein>
<dbReference type="Proteomes" id="UP000757435">
    <property type="component" value="Unassembled WGS sequence"/>
</dbReference>
<dbReference type="Gene3D" id="1.10.260.40">
    <property type="entry name" value="lambda repressor-like DNA-binding domains"/>
    <property type="match status" value="1"/>
</dbReference>
<sequence length="547" mass="61935">MPSQVTSLHSQVNQPLQATQPELPLEAAPGMVSSALTSNLLTSSPLTTVRRGRRHNVKRPRTSPDLFPQGLTDRMASNRLIWEGCTVLSQGRSLDWSNTEDGLYYQSPVAKGKGYISFSLTNDLYLKDPSVLEGEVALALIEEFDIRAACLHLIYAAFATQLERPWEQQFVISDRQLERYLGLDKNKKLNKQQKLELLLHLAKQPCSLLVYVSWPDKGKVKSFSVSRTWLWEISEPILHFQETISGHSELVGFTLQVRAGNWAQYFLNAERCKDGTGYYEYGILSQSLLQDVMSLWYNHEGAARLMLWLLFKTRVSNSPVRVGTLFKVAFGVEKIELAREDAFARKRLVKQWKSLLKVLHERGWKLTFDAATYPPQYLPDFSELVPLSNIPDDPQEAAEFWAKDAQKADGTRLTDITRKPYGGFEPLLTGLMLIQPPHEITTRLQELNPRSPIAKPQLYLTEATAEPNSPECKPLSGRSPKRSTPRKSKPLVKSGQELKDLRVSKGMTQSALATHLGKSTSWVKLVETDRRNITAADQELLQQLFEM</sequence>
<reference evidence="3" key="2">
    <citation type="journal article" date="2022" name="Microbiol. Resour. Announc.">
        <title>Metagenome Sequencing to Explore Phylogenomics of Terrestrial Cyanobacteria.</title>
        <authorList>
            <person name="Ward R.D."/>
            <person name="Stajich J.E."/>
            <person name="Johansen J.R."/>
            <person name="Huntemann M."/>
            <person name="Clum A."/>
            <person name="Foster B."/>
            <person name="Foster B."/>
            <person name="Roux S."/>
            <person name="Palaniappan K."/>
            <person name="Varghese N."/>
            <person name="Mukherjee S."/>
            <person name="Reddy T.B.K."/>
            <person name="Daum C."/>
            <person name="Copeland A."/>
            <person name="Chen I.A."/>
            <person name="Ivanova N.N."/>
            <person name="Kyrpides N.C."/>
            <person name="Shapiro N."/>
            <person name="Eloe-Fadrosh E.A."/>
            <person name="Pietrasiak N."/>
        </authorList>
    </citation>
    <scope>NUCLEOTIDE SEQUENCE</scope>
    <source>
        <strain evidence="3">UHER 2000/2452</strain>
    </source>
</reference>
<comment type="caution">
    <text evidence="3">The sequence shown here is derived from an EMBL/GenBank/DDBJ whole genome shotgun (WGS) entry which is preliminary data.</text>
</comment>
<dbReference type="PROSITE" id="PS50943">
    <property type="entry name" value="HTH_CROC1"/>
    <property type="match status" value="1"/>
</dbReference>
<dbReference type="GO" id="GO:0003677">
    <property type="term" value="F:DNA binding"/>
    <property type="evidence" value="ECO:0007669"/>
    <property type="project" value="InterPro"/>
</dbReference>
<dbReference type="EMBL" id="JAHHHD010000052">
    <property type="protein sequence ID" value="MBW4661991.1"/>
    <property type="molecule type" value="Genomic_DNA"/>
</dbReference>
<feature type="compositionally biased region" description="Basic residues" evidence="1">
    <location>
        <begin position="479"/>
        <end position="490"/>
    </location>
</feature>
<reference evidence="3" key="1">
    <citation type="submission" date="2021-05" db="EMBL/GenBank/DDBJ databases">
        <authorList>
            <person name="Pietrasiak N."/>
            <person name="Ward R."/>
            <person name="Stajich J.E."/>
            <person name="Kurbessoian T."/>
        </authorList>
    </citation>
    <scope>NUCLEOTIDE SEQUENCE</scope>
    <source>
        <strain evidence="3">UHER 2000/2452</strain>
    </source>
</reference>
<dbReference type="InterPro" id="IPR001387">
    <property type="entry name" value="Cro/C1-type_HTH"/>
</dbReference>
<evidence type="ECO:0000313" key="4">
    <source>
        <dbReference type="Proteomes" id="UP000757435"/>
    </source>
</evidence>
<feature type="domain" description="HTH cro/C1-type" evidence="2">
    <location>
        <begin position="498"/>
        <end position="535"/>
    </location>
</feature>